<accession>A0A2S6A8K3</accession>
<gene>
    <name evidence="2" type="ORF">C5F51_12985</name>
</gene>
<protein>
    <recommendedName>
        <fullName evidence="1">Glycosyl hydrolase family 98 putative carbohydrate-binding module domain-containing protein</fullName>
    </recommendedName>
</protein>
<organism evidence="2 3">
    <name type="scientific">Nocardia nova</name>
    <dbReference type="NCBI Taxonomy" id="37330"/>
    <lineage>
        <taxon>Bacteria</taxon>
        <taxon>Bacillati</taxon>
        <taxon>Actinomycetota</taxon>
        <taxon>Actinomycetes</taxon>
        <taxon>Mycobacteriales</taxon>
        <taxon>Nocardiaceae</taxon>
        <taxon>Nocardia</taxon>
    </lineage>
</organism>
<keyword evidence="3" id="KW-1185">Reference proteome</keyword>
<evidence type="ECO:0000313" key="3">
    <source>
        <dbReference type="Proteomes" id="UP000238356"/>
    </source>
</evidence>
<dbReference type="AlphaFoldDB" id="A0A2S6A8K3"/>
<dbReference type="Pfam" id="PF08305">
    <property type="entry name" value="NPCBM"/>
    <property type="match status" value="1"/>
</dbReference>
<reference evidence="2 3" key="1">
    <citation type="submission" date="2018-02" db="EMBL/GenBank/DDBJ databases">
        <title>8 Nocardia nova and 1 Nocardia cyriacigeorgica strain used for evolution to TMP-SMX.</title>
        <authorList>
            <person name="Mehta H."/>
            <person name="Weng J."/>
            <person name="Shamoo Y."/>
        </authorList>
    </citation>
    <scope>NUCLEOTIDE SEQUENCE [LARGE SCALE GENOMIC DNA]</scope>
    <source>
        <strain evidence="2 3">BAA2227</strain>
    </source>
</reference>
<dbReference type="InterPro" id="IPR013222">
    <property type="entry name" value="Glyco_hyd_98_carb-bd"/>
</dbReference>
<dbReference type="EMBL" id="PSZD01000006">
    <property type="protein sequence ID" value="PPJ29334.1"/>
    <property type="molecule type" value="Genomic_DNA"/>
</dbReference>
<name>A0A2S6A8K3_9NOCA</name>
<evidence type="ECO:0000313" key="2">
    <source>
        <dbReference type="EMBL" id="PPJ29334.1"/>
    </source>
</evidence>
<proteinExistence type="predicted"/>
<evidence type="ECO:0000259" key="1">
    <source>
        <dbReference type="Pfam" id="PF08305"/>
    </source>
</evidence>
<dbReference type="Gene3D" id="2.60.120.1060">
    <property type="entry name" value="NPCBM/NEW2 domain"/>
    <property type="match status" value="1"/>
</dbReference>
<comment type="caution">
    <text evidence="2">The sequence shown here is derived from an EMBL/GenBank/DDBJ whole genome shotgun (WGS) entry which is preliminary data.</text>
</comment>
<feature type="domain" description="Glycosyl hydrolase family 98 putative carbohydrate-binding module" evidence="1">
    <location>
        <begin position="118"/>
        <end position="195"/>
    </location>
</feature>
<dbReference type="InterPro" id="IPR038637">
    <property type="entry name" value="NPCBM_sf"/>
</dbReference>
<sequence length="213" mass="22113">MVSLGVVVVVAAVGVGAVMWWNSQSSGAADADARPVPGSTTSVAAAVMRPTTTTTPSGTTTAAAPAHSDPTWYKLTAYKSVSGGNGFYWKDSVRIGTQTYPASIAGEYPSSTSDPSNRAVWAIGGNCTRFQAWVGKDIDSSESGTGSGGFYLQGDGRDLASVMVGPADPPQRMDVDITGYARLTLYDTRKSVDMNNAWGTPEVLCTSAPGQSR</sequence>
<dbReference type="SUPFAM" id="SSF49785">
    <property type="entry name" value="Galactose-binding domain-like"/>
    <property type="match status" value="1"/>
</dbReference>
<dbReference type="InterPro" id="IPR008979">
    <property type="entry name" value="Galactose-bd-like_sf"/>
</dbReference>
<dbReference type="Proteomes" id="UP000238356">
    <property type="component" value="Unassembled WGS sequence"/>
</dbReference>